<dbReference type="KEGG" id="tet:TTHERM_00411610"/>
<feature type="domain" description="Glycosyl hydrolase family 13 catalytic" evidence="15">
    <location>
        <begin position="32"/>
        <end position="385"/>
    </location>
</feature>
<evidence type="ECO:0000256" key="10">
    <source>
        <dbReference type="ARBA" id="ARBA00023295"/>
    </source>
</evidence>
<dbReference type="GO" id="GO:0005509">
    <property type="term" value="F:calcium ion binding"/>
    <property type="evidence" value="ECO:0007669"/>
    <property type="project" value="InterPro"/>
</dbReference>
<dbReference type="GO" id="GO:0004556">
    <property type="term" value="F:alpha-amylase activity"/>
    <property type="evidence" value="ECO:0007669"/>
    <property type="project" value="UniProtKB-EC"/>
</dbReference>
<keyword evidence="10" id="KW-0326">Glycosidase</keyword>
<accession>I7LW22</accession>
<evidence type="ECO:0000256" key="6">
    <source>
        <dbReference type="ARBA" id="ARBA00022729"/>
    </source>
</evidence>
<keyword evidence="7" id="KW-0378">Hydrolase</keyword>
<dbReference type="InterPro" id="IPR017853">
    <property type="entry name" value="GH"/>
</dbReference>
<evidence type="ECO:0000256" key="8">
    <source>
        <dbReference type="ARBA" id="ARBA00022837"/>
    </source>
</evidence>
<evidence type="ECO:0000256" key="1">
    <source>
        <dbReference type="ARBA" id="ARBA00000548"/>
    </source>
</evidence>
<feature type="signal peptide" evidence="14">
    <location>
        <begin position="1"/>
        <end position="19"/>
    </location>
</feature>
<sequence length="486" mass="55363">MSKLQFVLIAALLLVAVSAKTAQEWKTRNIYQIITDRFALGDGSKPYCDLNKQPYYCGGNFKGIENNLDYIQGMGFNAIWISPVPDNYPNQFHGYAAKNMTEINSHFGGADGLKSLIDACHKRDIWVMIDVVANHMGNTDQNYSENIPFNSPDHYHSYCIISDSDFATKNMYNIQHCRLAGLADLNQENSYVSNYLVNWIKDLVQTYNVDGIRIDTVPEVHPDFWKQYTTSAGVFATGEVFDGDFGYVASYIPSVGSVLNYPWYFNMRDIFVNQKDMWGVRTYYQNWANQHADLSILTPFVDNHDNPRFLSDQVFNNGKDRNTRIQLLKGYTTFTLTSIGIPILYYGTEQYFSGNTDPYDREPLWNSLNTNSDMYKYVQSILYAKNITNAGLQGQTEAYCDQDLYAFFRGKLFVGVTSKFNQVTRQIVTHPFSNGEVICNIFYPTQDCLTITNNSFNLVLIGGEAKIFVPKSLLQKSSQFLRSASS</sequence>
<dbReference type="Proteomes" id="UP000009168">
    <property type="component" value="Unassembled WGS sequence"/>
</dbReference>
<evidence type="ECO:0000256" key="12">
    <source>
        <dbReference type="PIRSR" id="PIRSR001024-2"/>
    </source>
</evidence>
<evidence type="ECO:0000313" key="16">
    <source>
        <dbReference type="EMBL" id="EAS00610.1"/>
    </source>
</evidence>
<dbReference type="RefSeq" id="XP_001020855.1">
    <property type="nucleotide sequence ID" value="XM_001020855.3"/>
</dbReference>
<reference evidence="17" key="1">
    <citation type="journal article" date="2006" name="PLoS Biol.">
        <title>Macronuclear genome sequence of the ciliate Tetrahymena thermophila, a model eukaryote.</title>
        <authorList>
            <person name="Eisen J.A."/>
            <person name="Coyne R.S."/>
            <person name="Wu M."/>
            <person name="Wu D."/>
            <person name="Thiagarajan M."/>
            <person name="Wortman J.R."/>
            <person name="Badger J.H."/>
            <person name="Ren Q."/>
            <person name="Amedeo P."/>
            <person name="Jones K.M."/>
            <person name="Tallon L.J."/>
            <person name="Delcher A.L."/>
            <person name="Salzberg S.L."/>
            <person name="Silva J.C."/>
            <person name="Haas B.J."/>
            <person name="Majoros W.H."/>
            <person name="Farzad M."/>
            <person name="Carlton J.M."/>
            <person name="Smith R.K. Jr."/>
            <person name="Garg J."/>
            <person name="Pearlman R.E."/>
            <person name="Karrer K.M."/>
            <person name="Sun L."/>
            <person name="Manning G."/>
            <person name="Elde N.C."/>
            <person name="Turkewitz A.P."/>
            <person name="Asai D.J."/>
            <person name="Wilkes D.E."/>
            <person name="Wang Y."/>
            <person name="Cai H."/>
            <person name="Collins K."/>
            <person name="Stewart B.A."/>
            <person name="Lee S.R."/>
            <person name="Wilamowska K."/>
            <person name="Weinberg Z."/>
            <person name="Ruzzo W.L."/>
            <person name="Wloga D."/>
            <person name="Gaertig J."/>
            <person name="Frankel J."/>
            <person name="Tsao C.-C."/>
            <person name="Gorovsky M.A."/>
            <person name="Keeling P.J."/>
            <person name="Waller R.F."/>
            <person name="Patron N.J."/>
            <person name="Cherry J.M."/>
            <person name="Stover N.A."/>
            <person name="Krieger C.J."/>
            <person name="del Toro C."/>
            <person name="Ryder H.F."/>
            <person name="Williamson S.C."/>
            <person name="Barbeau R.A."/>
            <person name="Hamilton E.P."/>
            <person name="Orias E."/>
        </authorList>
    </citation>
    <scope>NUCLEOTIDE SEQUENCE [LARGE SCALE GENOMIC DNA]</scope>
    <source>
        <strain evidence="17">SB210</strain>
    </source>
</reference>
<protein>
    <recommendedName>
        <fullName evidence="4">alpha-amylase</fullName>
        <ecNumber evidence="4">3.2.1.1</ecNumber>
    </recommendedName>
</protein>
<gene>
    <name evidence="16" type="ORF">TTHERM_00411610</name>
</gene>
<keyword evidence="17" id="KW-1185">Reference proteome</keyword>
<dbReference type="EC" id="3.2.1.1" evidence="4"/>
<evidence type="ECO:0000256" key="13">
    <source>
        <dbReference type="PIRSR" id="PIRSR001024-5"/>
    </source>
</evidence>
<comment type="cofactor">
    <cofactor evidence="2">
        <name>Ca(2+)</name>
        <dbReference type="ChEBI" id="CHEBI:29108"/>
    </cofactor>
</comment>
<feature type="active site" description="Proton donor" evidence="11">
    <location>
        <position position="239"/>
    </location>
</feature>
<name>I7LW22_TETTS</name>
<dbReference type="AlphaFoldDB" id="I7LW22"/>
<comment type="catalytic activity">
    <reaction evidence="1">
        <text>Endohydrolysis of (1-&gt;4)-alpha-D-glucosidic linkages in polysaccharides containing three or more (1-&gt;4)-alpha-linked D-glucose units.</text>
        <dbReference type="EC" id="3.2.1.1"/>
    </reaction>
</comment>
<dbReference type="Pfam" id="PF00128">
    <property type="entry name" value="Alpha-amylase"/>
    <property type="match status" value="1"/>
</dbReference>
<evidence type="ECO:0000256" key="5">
    <source>
        <dbReference type="ARBA" id="ARBA00022723"/>
    </source>
</evidence>
<organism evidence="16 17">
    <name type="scientific">Tetrahymena thermophila (strain SB210)</name>
    <dbReference type="NCBI Taxonomy" id="312017"/>
    <lineage>
        <taxon>Eukaryota</taxon>
        <taxon>Sar</taxon>
        <taxon>Alveolata</taxon>
        <taxon>Ciliophora</taxon>
        <taxon>Intramacronucleata</taxon>
        <taxon>Oligohymenophorea</taxon>
        <taxon>Hymenostomatida</taxon>
        <taxon>Tetrahymenina</taxon>
        <taxon>Tetrahymenidae</taxon>
        <taxon>Tetrahymena</taxon>
    </lineage>
</organism>
<evidence type="ECO:0000256" key="3">
    <source>
        <dbReference type="ARBA" id="ARBA00008061"/>
    </source>
</evidence>
<evidence type="ECO:0000256" key="7">
    <source>
        <dbReference type="ARBA" id="ARBA00022801"/>
    </source>
</evidence>
<dbReference type="EMBL" id="GG662612">
    <property type="protein sequence ID" value="EAS00610.1"/>
    <property type="molecule type" value="Genomic_DNA"/>
</dbReference>
<feature type="chain" id="PRO_5003711837" description="alpha-amylase" evidence="14">
    <location>
        <begin position="20"/>
        <end position="486"/>
    </location>
</feature>
<dbReference type="Gene3D" id="3.20.20.80">
    <property type="entry name" value="Glycosidases"/>
    <property type="match status" value="1"/>
</dbReference>
<feature type="binding site" evidence="13">
    <location>
        <position position="305"/>
    </location>
    <ligand>
        <name>substrate</name>
    </ligand>
</feature>
<dbReference type="GO" id="GO:0005975">
    <property type="term" value="P:carbohydrate metabolic process"/>
    <property type="evidence" value="ECO:0007669"/>
    <property type="project" value="InterPro"/>
</dbReference>
<evidence type="ECO:0000256" key="14">
    <source>
        <dbReference type="SAM" id="SignalP"/>
    </source>
</evidence>
<evidence type="ECO:0000256" key="4">
    <source>
        <dbReference type="ARBA" id="ARBA00012595"/>
    </source>
</evidence>
<dbReference type="PANTHER" id="PTHR10357:SF215">
    <property type="entry name" value="ALPHA-AMYLASE 1"/>
    <property type="match status" value="1"/>
</dbReference>
<dbReference type="InterPro" id="IPR006047">
    <property type="entry name" value="GH13_cat_dom"/>
</dbReference>
<feature type="binding site" evidence="13">
    <location>
        <position position="213"/>
    </location>
    <ligand>
        <name>substrate</name>
    </ligand>
</feature>
<evidence type="ECO:0000256" key="9">
    <source>
        <dbReference type="ARBA" id="ARBA00023277"/>
    </source>
</evidence>
<dbReference type="STRING" id="312017.I7LW22"/>
<dbReference type="InParanoid" id="I7LW22"/>
<feature type="active site" description="Nucleophile" evidence="11">
    <location>
        <position position="215"/>
    </location>
</feature>
<keyword evidence="5" id="KW-0479">Metal-binding</keyword>
<feature type="binding site" evidence="13">
    <location>
        <position position="135"/>
    </location>
    <ligand>
        <name>substrate</name>
    </ligand>
</feature>
<dbReference type="PIRSF" id="PIRSF001024">
    <property type="entry name" value="Alph-amyl_fung"/>
    <property type="match status" value="1"/>
</dbReference>
<evidence type="ECO:0000256" key="11">
    <source>
        <dbReference type="PIRSR" id="PIRSR001024-1"/>
    </source>
</evidence>
<dbReference type="OMA" id="AHNWLFT"/>
<keyword evidence="8" id="KW-0106">Calcium</keyword>
<dbReference type="SUPFAM" id="SSF51445">
    <property type="entry name" value="(Trans)glycosidases"/>
    <property type="match status" value="1"/>
</dbReference>
<evidence type="ECO:0000256" key="2">
    <source>
        <dbReference type="ARBA" id="ARBA00001913"/>
    </source>
</evidence>
<feature type="binding site" evidence="13">
    <location>
        <position position="361"/>
    </location>
    <ligand>
        <name>substrate</name>
    </ligand>
</feature>
<dbReference type="InterPro" id="IPR013777">
    <property type="entry name" value="A-amylase-like"/>
</dbReference>
<evidence type="ECO:0000313" key="17">
    <source>
        <dbReference type="Proteomes" id="UP000009168"/>
    </source>
</evidence>
<feature type="site" description="Transition state stabilizer" evidence="12">
    <location>
        <position position="305"/>
    </location>
</feature>
<keyword evidence="6 14" id="KW-0732">Signal</keyword>
<dbReference type="SMART" id="SM00642">
    <property type="entry name" value="Aamy"/>
    <property type="match status" value="1"/>
</dbReference>
<dbReference type="eggNOG" id="KOG0471">
    <property type="taxonomic scope" value="Eukaryota"/>
</dbReference>
<evidence type="ECO:0000259" key="15">
    <source>
        <dbReference type="SMART" id="SM00642"/>
    </source>
</evidence>
<dbReference type="OrthoDB" id="1740265at2759"/>
<dbReference type="GeneID" id="7825464"/>
<comment type="similarity">
    <text evidence="3">Belongs to the glycosyl hydrolase 13 family.</text>
</comment>
<proteinExistence type="inferred from homology"/>
<dbReference type="CDD" id="cd11319">
    <property type="entry name" value="AmyAc_euk_AmyA"/>
    <property type="match status" value="1"/>
</dbReference>
<dbReference type="PANTHER" id="PTHR10357">
    <property type="entry name" value="ALPHA-AMYLASE FAMILY MEMBER"/>
    <property type="match status" value="1"/>
</dbReference>
<keyword evidence="9" id="KW-0119">Carbohydrate metabolism</keyword>
<dbReference type="HOGENOM" id="CLU_006462_7_2_1"/>
<feature type="binding site" evidence="13">
    <location>
        <position position="243"/>
    </location>
    <ligand>
        <name>substrate</name>
    </ligand>
</feature>